<evidence type="ECO:0000256" key="1">
    <source>
        <dbReference type="ARBA" id="ARBA00022441"/>
    </source>
</evidence>
<keyword evidence="5" id="KW-0812">Transmembrane</keyword>
<keyword evidence="2" id="KW-0677">Repeat</keyword>
<evidence type="ECO:0000256" key="5">
    <source>
        <dbReference type="SAM" id="Phobius"/>
    </source>
</evidence>
<gene>
    <name evidence="7" type="ORF">INT47_011187</name>
</gene>
<evidence type="ECO:0008006" key="9">
    <source>
        <dbReference type="Google" id="ProtNLM"/>
    </source>
</evidence>
<protein>
    <recommendedName>
        <fullName evidence="9">Galactose oxidase</fullName>
    </recommendedName>
</protein>
<dbReference type="InterPro" id="IPR015915">
    <property type="entry name" value="Kelch-typ_b-propeller"/>
</dbReference>
<name>A0A8H7VE04_9FUNG</name>
<keyword evidence="8" id="KW-1185">Reference proteome</keyword>
<keyword evidence="3" id="KW-0175">Coiled coil</keyword>
<evidence type="ECO:0000313" key="7">
    <source>
        <dbReference type="EMBL" id="KAG2213038.1"/>
    </source>
</evidence>
<evidence type="ECO:0000256" key="3">
    <source>
        <dbReference type="SAM" id="Coils"/>
    </source>
</evidence>
<feature type="chain" id="PRO_5034818079" description="Galactose oxidase" evidence="6">
    <location>
        <begin position="19"/>
        <end position="545"/>
    </location>
</feature>
<evidence type="ECO:0000256" key="6">
    <source>
        <dbReference type="SAM" id="SignalP"/>
    </source>
</evidence>
<dbReference type="Proteomes" id="UP000603453">
    <property type="component" value="Unassembled WGS sequence"/>
</dbReference>
<keyword evidence="5" id="KW-0472">Membrane</keyword>
<proteinExistence type="predicted"/>
<comment type="caution">
    <text evidence="7">The sequence shown here is derived from an EMBL/GenBank/DDBJ whole genome shotgun (WGS) entry which is preliminary data.</text>
</comment>
<reference evidence="7" key="1">
    <citation type="submission" date="2020-12" db="EMBL/GenBank/DDBJ databases">
        <title>Metabolic potential, ecology and presence of endohyphal bacteria is reflected in genomic diversity of Mucoromycotina.</title>
        <authorList>
            <person name="Muszewska A."/>
            <person name="Okrasinska A."/>
            <person name="Steczkiewicz K."/>
            <person name="Drgas O."/>
            <person name="Orlowska M."/>
            <person name="Perlinska-Lenart U."/>
            <person name="Aleksandrzak-Piekarczyk T."/>
            <person name="Szatraj K."/>
            <person name="Zielenkiewicz U."/>
            <person name="Pilsyk S."/>
            <person name="Malc E."/>
            <person name="Mieczkowski P."/>
            <person name="Kruszewska J.S."/>
            <person name="Biernat P."/>
            <person name="Pawlowska J."/>
        </authorList>
    </citation>
    <scope>NUCLEOTIDE SEQUENCE</scope>
    <source>
        <strain evidence="7">WA0000017839</strain>
    </source>
</reference>
<dbReference type="EMBL" id="JAEPRD010000004">
    <property type="protein sequence ID" value="KAG2213038.1"/>
    <property type="molecule type" value="Genomic_DNA"/>
</dbReference>
<sequence length="545" mass="61068">MNKFLWVLLTIASNYAMAQEPSVLKLSASCGYLTQKIFCFGGEEKILSSTSSDSMHMIDLTAYNENSTDDFVAKWKLIDIDTKNQTIQPRRYSQSTQLPDGKTLLIVGGEVPENLSGSPQVLSFNGETLSWDFYKNFEDPPYGNRQIFDAASVYVPEYGFVLYGGMEGYGNNNNVSYPDLNATLLLDSNGYKRLIGYTKLEMLDIRNTTNPWRTHILENNAPNAFPYRQAAIFDATHNTIFFFGGSLPNYLNSYQYPFPFKTAITFNLTSLSWGEQTLKGQGPSPRYGHSATVVGPSQRHVLIFGGQSNDIDRPLPDYCYTLDLDSFQWTQQMIPAANGVVLARTRHSAVTINTKTVFMVFGIENEQKLAEKVVILNVTNPLNITLRNTFDNSLPTEPTSDPKGTNDAYDPKNRLTSGAIIGMSVGISVFCLIVIAIIIFLALKKRKNKEKTKEMEKEKEKENESLMEVDWDKAENKYVEDPNIHPSKGHFNYKPQAPDAIAGTARLEDLSNTNLSPKRFQRPSAIDHAIVESADKGQVLKPDIE</sequence>
<feature type="transmembrane region" description="Helical" evidence="5">
    <location>
        <begin position="419"/>
        <end position="443"/>
    </location>
</feature>
<keyword evidence="5" id="KW-1133">Transmembrane helix</keyword>
<accession>A0A8H7VE04</accession>
<dbReference type="PANTHER" id="PTHR46093:SF18">
    <property type="entry name" value="FIBRONECTIN TYPE-III DOMAIN-CONTAINING PROTEIN"/>
    <property type="match status" value="1"/>
</dbReference>
<feature type="region of interest" description="Disordered" evidence="4">
    <location>
        <begin position="390"/>
        <end position="411"/>
    </location>
</feature>
<keyword evidence="6" id="KW-0732">Signal</keyword>
<feature type="signal peptide" evidence="6">
    <location>
        <begin position="1"/>
        <end position="18"/>
    </location>
</feature>
<dbReference type="Pfam" id="PF24681">
    <property type="entry name" value="Kelch_KLHDC2_KLHL20_DRC7"/>
    <property type="match status" value="1"/>
</dbReference>
<evidence type="ECO:0000256" key="4">
    <source>
        <dbReference type="SAM" id="MobiDB-lite"/>
    </source>
</evidence>
<dbReference type="OrthoDB" id="10251809at2759"/>
<organism evidence="7 8">
    <name type="scientific">Mucor saturninus</name>
    <dbReference type="NCBI Taxonomy" id="64648"/>
    <lineage>
        <taxon>Eukaryota</taxon>
        <taxon>Fungi</taxon>
        <taxon>Fungi incertae sedis</taxon>
        <taxon>Mucoromycota</taxon>
        <taxon>Mucoromycotina</taxon>
        <taxon>Mucoromycetes</taxon>
        <taxon>Mucorales</taxon>
        <taxon>Mucorineae</taxon>
        <taxon>Mucoraceae</taxon>
        <taxon>Mucor</taxon>
    </lineage>
</organism>
<keyword evidence="1" id="KW-0880">Kelch repeat</keyword>
<dbReference type="AlphaFoldDB" id="A0A8H7VE04"/>
<feature type="compositionally biased region" description="Polar residues" evidence="4">
    <location>
        <begin position="390"/>
        <end position="403"/>
    </location>
</feature>
<dbReference type="Gene3D" id="2.120.10.80">
    <property type="entry name" value="Kelch-type beta propeller"/>
    <property type="match status" value="2"/>
</dbReference>
<feature type="coiled-coil region" evidence="3">
    <location>
        <begin position="441"/>
        <end position="469"/>
    </location>
</feature>
<evidence type="ECO:0000313" key="8">
    <source>
        <dbReference type="Proteomes" id="UP000603453"/>
    </source>
</evidence>
<dbReference type="PANTHER" id="PTHR46093">
    <property type="entry name" value="ACYL-COA-BINDING DOMAIN-CONTAINING PROTEIN 5"/>
    <property type="match status" value="1"/>
</dbReference>
<evidence type="ECO:0000256" key="2">
    <source>
        <dbReference type="ARBA" id="ARBA00022737"/>
    </source>
</evidence>
<dbReference type="SUPFAM" id="SSF117281">
    <property type="entry name" value="Kelch motif"/>
    <property type="match status" value="2"/>
</dbReference>